<evidence type="ECO:0000256" key="3">
    <source>
        <dbReference type="PROSITE-ProRule" id="PRU00023"/>
    </source>
</evidence>
<dbReference type="PROSITE" id="PS50088">
    <property type="entry name" value="ANK_REPEAT"/>
    <property type="match status" value="3"/>
</dbReference>
<feature type="repeat" description="ANK" evidence="3">
    <location>
        <begin position="259"/>
        <end position="291"/>
    </location>
</feature>
<name>A0A395IET9_9HELO</name>
<evidence type="ECO:0000313" key="4">
    <source>
        <dbReference type="EMBL" id="RAL58897.1"/>
    </source>
</evidence>
<dbReference type="Pfam" id="PF12796">
    <property type="entry name" value="Ank_2"/>
    <property type="match status" value="2"/>
</dbReference>
<organism evidence="4 5">
    <name type="scientific">Monilinia fructigena</name>
    <dbReference type="NCBI Taxonomy" id="38457"/>
    <lineage>
        <taxon>Eukaryota</taxon>
        <taxon>Fungi</taxon>
        <taxon>Dikarya</taxon>
        <taxon>Ascomycota</taxon>
        <taxon>Pezizomycotina</taxon>
        <taxon>Leotiomycetes</taxon>
        <taxon>Helotiales</taxon>
        <taxon>Sclerotiniaceae</taxon>
        <taxon>Monilinia</taxon>
    </lineage>
</organism>
<gene>
    <name evidence="4" type="ORF">DID88_009317</name>
</gene>
<keyword evidence="5" id="KW-1185">Reference proteome</keyword>
<dbReference type="Proteomes" id="UP000249056">
    <property type="component" value="Unassembled WGS sequence"/>
</dbReference>
<feature type="repeat" description="ANK" evidence="3">
    <location>
        <begin position="226"/>
        <end position="258"/>
    </location>
</feature>
<dbReference type="OrthoDB" id="5428966at2759"/>
<dbReference type="InterPro" id="IPR002110">
    <property type="entry name" value="Ankyrin_rpt"/>
</dbReference>
<reference evidence="4 5" key="1">
    <citation type="submission" date="2018-06" db="EMBL/GenBank/DDBJ databases">
        <title>Genome Sequence of the Brown Rot Fungal Pathogen Monilinia fructigena.</title>
        <authorList>
            <person name="Landi L."/>
            <person name="De Miccolis Angelini R.M."/>
            <person name="Pollastro S."/>
            <person name="Abate D."/>
            <person name="Faretra F."/>
            <person name="Romanazzi G."/>
        </authorList>
    </citation>
    <scope>NUCLEOTIDE SEQUENCE [LARGE SCALE GENOMIC DNA]</scope>
    <source>
        <strain evidence="4 5">Mfrg269</strain>
    </source>
</reference>
<dbReference type="PROSITE" id="PS50297">
    <property type="entry name" value="ANK_REP_REGION"/>
    <property type="match status" value="3"/>
</dbReference>
<proteinExistence type="predicted"/>
<sequence>MAAETYNETASLKDVHVMLEKLNIDPRHLHRLPPHVIEICEVKDKVSNTQVIGQSQDRLSRSCVNYFKQPEILQENWVDDSEKVEEMKAQKYSFLNYAIEKWSIHAEKAERQGQCQKHLVKQMEEPPVFFKVYINMLRAVAIHNYGVQQGSTVLHLMAYANLQGPAQEIIQRGDSIEDQDQSRSRPLHCAAYQGHKEMVELLLDAGADIKATQDAIGADVNPESKFGGTPLKQRRGKAHADIVRLLLNKGASIDEYDDYNGTALQTAAWAGQIEVVQILLENGASVNAQGGNFGSALQCAADATSLYNNIGATMELLELLLDYGADVNMGGGPWGSPFAAAVRGLVQWSPTM</sequence>
<dbReference type="PRINTS" id="PR01415">
    <property type="entry name" value="ANKYRIN"/>
</dbReference>
<feature type="repeat" description="ANK" evidence="3">
    <location>
        <begin position="182"/>
        <end position="214"/>
    </location>
</feature>
<dbReference type="AlphaFoldDB" id="A0A395IET9"/>
<dbReference type="EMBL" id="QKRW01000065">
    <property type="protein sequence ID" value="RAL58897.1"/>
    <property type="molecule type" value="Genomic_DNA"/>
</dbReference>
<evidence type="ECO:0000313" key="5">
    <source>
        <dbReference type="Proteomes" id="UP000249056"/>
    </source>
</evidence>
<dbReference type="Gene3D" id="1.25.40.20">
    <property type="entry name" value="Ankyrin repeat-containing domain"/>
    <property type="match status" value="2"/>
</dbReference>
<evidence type="ECO:0000256" key="2">
    <source>
        <dbReference type="ARBA" id="ARBA00023043"/>
    </source>
</evidence>
<dbReference type="InterPro" id="IPR036770">
    <property type="entry name" value="Ankyrin_rpt-contain_sf"/>
</dbReference>
<protein>
    <submittedName>
        <fullName evidence="4">Uncharacterized protein</fullName>
    </submittedName>
</protein>
<dbReference type="SMART" id="SM00248">
    <property type="entry name" value="ANK"/>
    <property type="match status" value="5"/>
</dbReference>
<comment type="caution">
    <text evidence="4">The sequence shown here is derived from an EMBL/GenBank/DDBJ whole genome shotgun (WGS) entry which is preliminary data.</text>
</comment>
<keyword evidence="2 3" id="KW-0040">ANK repeat</keyword>
<accession>A0A395IET9</accession>
<dbReference type="PANTHER" id="PTHR24171:SF10">
    <property type="entry name" value="ANKYRIN REPEAT DOMAIN-CONTAINING PROTEIN 29-LIKE"/>
    <property type="match status" value="1"/>
</dbReference>
<keyword evidence="1" id="KW-0677">Repeat</keyword>
<dbReference type="SUPFAM" id="SSF48403">
    <property type="entry name" value="Ankyrin repeat"/>
    <property type="match status" value="1"/>
</dbReference>
<evidence type="ECO:0000256" key="1">
    <source>
        <dbReference type="ARBA" id="ARBA00022737"/>
    </source>
</evidence>
<dbReference type="PANTHER" id="PTHR24171">
    <property type="entry name" value="ANKYRIN REPEAT DOMAIN-CONTAINING PROTEIN 39-RELATED"/>
    <property type="match status" value="1"/>
</dbReference>